<evidence type="ECO:0000256" key="4">
    <source>
        <dbReference type="ARBA" id="ARBA00022917"/>
    </source>
</evidence>
<evidence type="ECO:0000256" key="2">
    <source>
        <dbReference type="ARBA" id="ARBA00022490"/>
    </source>
</evidence>
<organism evidence="6">
    <name type="scientific">Spironucleus salmonicida</name>
    <dbReference type="NCBI Taxonomy" id="348837"/>
    <lineage>
        <taxon>Eukaryota</taxon>
        <taxon>Metamonada</taxon>
        <taxon>Diplomonadida</taxon>
        <taxon>Hexamitidae</taxon>
        <taxon>Hexamitinae</taxon>
        <taxon>Spironucleus</taxon>
    </lineage>
</organism>
<evidence type="ECO:0000256" key="1">
    <source>
        <dbReference type="ARBA" id="ARBA00004514"/>
    </source>
</evidence>
<comment type="subcellular location">
    <subcellularLocation>
        <location evidence="1">Cytoplasm</location>
        <location evidence="1">Cytosol</location>
    </subcellularLocation>
</comment>
<dbReference type="AlphaFoldDB" id="V6M0Q3"/>
<name>V6M0Q3_9EUKA</name>
<evidence type="ECO:0000313" key="7">
    <source>
        <dbReference type="EMBL" id="KAH0575017.1"/>
    </source>
</evidence>
<dbReference type="PANTHER" id="PTHR10233">
    <property type="entry name" value="TRANSLATION INITIATION FACTOR EIF-2B"/>
    <property type="match status" value="1"/>
</dbReference>
<gene>
    <name evidence="6" type="ORF">SS50377_13293</name>
    <name evidence="7" type="ORF">SS50377_22636</name>
</gene>
<keyword evidence="8" id="KW-1185">Reference proteome</keyword>
<keyword evidence="2" id="KW-0963">Cytoplasm</keyword>
<dbReference type="GO" id="GO:0003743">
    <property type="term" value="F:translation initiation factor activity"/>
    <property type="evidence" value="ECO:0007669"/>
    <property type="project" value="UniProtKB-KW"/>
</dbReference>
<dbReference type="InterPro" id="IPR037171">
    <property type="entry name" value="NagB/RpiA_transferase-like"/>
</dbReference>
<sequence>MDDSIFNTEDVNLVETHSFEISKTQKVFNFPKCEIPGFEHLIASQNPSIPHTVYLGYQVEPNQMYLPYQGNLQPFNMEGRRFIDMLSNNSAGINLRIIQLVRAVKEHFSQFQRNEDTSRSESDSFTEIDITSITLLYTKIISEFYGFIPRCFSHFLDFFKLEKLENQTQLTNFCRNYINFNIIDAENVIYKHLIKLIEPNCTILISSESQLIFRAIIVAAKKTTFNVILTDKIPNQAKQLLQNIPNITIQQCQLHSIPFTQISKFFFNCFELSNTGNALVSSQIQYISQMCAKYKIPSFLVCEKLKFSCQILLDSTVRNAVSEGSNLDFVFGILEHQNISGIVCEFGIVGIDGFADIMG</sequence>
<dbReference type="VEuPathDB" id="GiardiaDB:SS50377_22636"/>
<keyword evidence="3 6" id="KW-0396">Initiation factor</keyword>
<reference evidence="7" key="2">
    <citation type="submission" date="2020-12" db="EMBL/GenBank/DDBJ databases">
        <title>New Spironucleus salmonicida genome in near-complete chromosomes.</title>
        <authorList>
            <person name="Xu F."/>
            <person name="Kurt Z."/>
            <person name="Jimenez-Gonzalez A."/>
            <person name="Astvaldsson A."/>
            <person name="Andersson J.O."/>
            <person name="Svard S.G."/>
        </authorList>
    </citation>
    <scope>NUCLEOTIDE SEQUENCE</scope>
    <source>
        <strain evidence="7">ATCC 50377</strain>
    </source>
</reference>
<dbReference type="EMBL" id="KI546071">
    <property type="protein sequence ID" value="EST46699.1"/>
    <property type="molecule type" value="Genomic_DNA"/>
</dbReference>
<accession>V6M0Q3</accession>
<dbReference type="Gene3D" id="3.40.50.10470">
    <property type="entry name" value="Translation initiation factor eif-2b, domain 2"/>
    <property type="match status" value="1"/>
</dbReference>
<evidence type="ECO:0000256" key="5">
    <source>
        <dbReference type="ARBA" id="ARBA00046432"/>
    </source>
</evidence>
<evidence type="ECO:0000256" key="3">
    <source>
        <dbReference type="ARBA" id="ARBA00022540"/>
    </source>
</evidence>
<protein>
    <submittedName>
        <fullName evidence="6">Eukaryotic translation initiation factor 2B delta subunit</fullName>
    </submittedName>
</protein>
<dbReference type="SUPFAM" id="SSF100950">
    <property type="entry name" value="NagB/RpiA/CoA transferase-like"/>
    <property type="match status" value="1"/>
</dbReference>
<evidence type="ECO:0000313" key="6">
    <source>
        <dbReference type="EMBL" id="EST46699.1"/>
    </source>
</evidence>
<dbReference type="Proteomes" id="UP000018208">
    <property type="component" value="Unassembled WGS sequence"/>
</dbReference>
<evidence type="ECO:0000313" key="8">
    <source>
        <dbReference type="Proteomes" id="UP000018208"/>
    </source>
</evidence>
<dbReference type="EMBL" id="AUWU02000003">
    <property type="protein sequence ID" value="KAH0575017.1"/>
    <property type="molecule type" value="Genomic_DNA"/>
</dbReference>
<comment type="subunit">
    <text evidence="5">Component of the translation initiation factor 2B (eIF2B) complex which is a heterodecamer of two sets of five different subunits: alpha, beta, gamma, delta and epsilon. Subunits alpha, beta and delta comprise a regulatory subcomplex and subunits epsilon and gamma comprise a catalytic subcomplex. Within the complex, the hexameric regulatory complex resides at the center, with the two heterodimeric catalytic subcomplexes bound on opposite sides.</text>
</comment>
<dbReference type="GO" id="GO:0005829">
    <property type="term" value="C:cytosol"/>
    <property type="evidence" value="ECO:0007669"/>
    <property type="project" value="UniProtKB-SubCell"/>
</dbReference>
<proteinExistence type="predicted"/>
<reference evidence="6 7" key="1">
    <citation type="journal article" date="2014" name="PLoS Genet.">
        <title>The Genome of Spironucleus salmonicida Highlights a Fish Pathogen Adapted to Fluctuating Environments.</title>
        <authorList>
            <person name="Xu F."/>
            <person name="Jerlstrom-Hultqvist J."/>
            <person name="Einarsson E."/>
            <person name="Astvaldsson A."/>
            <person name="Svard S.G."/>
            <person name="Andersson J.O."/>
        </authorList>
    </citation>
    <scope>NUCLEOTIDE SEQUENCE</scope>
    <source>
        <strain evidence="7">ATCC 50377</strain>
    </source>
</reference>
<dbReference type="InterPro" id="IPR042529">
    <property type="entry name" value="IF_2B-like_C"/>
</dbReference>
<dbReference type="PANTHER" id="PTHR10233:SF14">
    <property type="entry name" value="TRANSLATION INITIATION FACTOR EIF-2B SUBUNIT DELTA"/>
    <property type="match status" value="1"/>
</dbReference>
<keyword evidence="4" id="KW-0648">Protein biosynthesis</keyword>
<dbReference type="OrthoDB" id="10254737at2759"/>